<gene>
    <name evidence="3" type="ORF">FSB_LOCUS10954</name>
</gene>
<dbReference type="PANTHER" id="PTHR31234">
    <property type="entry name" value="LATE EMBRYOGENESIS ABUNDANT (LEA) HYDROXYPROLINE-RICH GLYCOPROTEIN FAMILY"/>
    <property type="match status" value="1"/>
</dbReference>
<protein>
    <submittedName>
        <fullName evidence="3">Uncharacterized protein</fullName>
    </submittedName>
</protein>
<evidence type="ECO:0000256" key="1">
    <source>
        <dbReference type="ARBA" id="ARBA00004370"/>
    </source>
</evidence>
<reference evidence="3" key="1">
    <citation type="submission" date="2018-02" db="EMBL/GenBank/DDBJ databases">
        <authorList>
            <person name="Cohen D.B."/>
            <person name="Kent A.D."/>
        </authorList>
    </citation>
    <scope>NUCLEOTIDE SEQUENCE</scope>
</reference>
<keyword evidence="2" id="KW-0472">Membrane</keyword>
<proteinExistence type="predicted"/>
<comment type="subcellular location">
    <subcellularLocation>
        <location evidence="1">Membrane</location>
    </subcellularLocation>
</comment>
<dbReference type="InterPro" id="IPR044839">
    <property type="entry name" value="NDR1-like"/>
</dbReference>
<dbReference type="AlphaFoldDB" id="A0A2N9F7D9"/>
<dbReference type="GO" id="GO:0098542">
    <property type="term" value="P:defense response to other organism"/>
    <property type="evidence" value="ECO:0007669"/>
    <property type="project" value="InterPro"/>
</dbReference>
<dbReference type="PANTHER" id="PTHR31234:SF35">
    <property type="entry name" value="LATE EMBRYOGENESIS ABUNDANT (LEA) HYDROXYPROLINE-RICH GLYCOPROTEIN FAMILY"/>
    <property type="match status" value="1"/>
</dbReference>
<sequence length="218" mass="24963">MANYNAFQHSSPPNDCVLVWQTLPPTTNNIPEPNPNNFDFGVPSTFERPSSTLGFYFGNTPHPHLHVYAVNVCPFTISSSYITAQWDFGLLLKNPHGNSFYYSLFDMSLFYKSKFLSGNSIEPFVQPRKDQRVMEVKFAASSMYVEENVMEDIISEKNTGVVKFDLRMKVDILTRRWFYGMENVKVDIICEDVMVVFPSNRSVGSLLGNARQCKVKKR</sequence>
<dbReference type="GO" id="GO:0005886">
    <property type="term" value="C:plasma membrane"/>
    <property type="evidence" value="ECO:0007669"/>
    <property type="project" value="TreeGrafter"/>
</dbReference>
<dbReference type="EMBL" id="OIVN01000619">
    <property type="protein sequence ID" value="SPC83072.1"/>
    <property type="molecule type" value="Genomic_DNA"/>
</dbReference>
<organism evidence="3">
    <name type="scientific">Fagus sylvatica</name>
    <name type="common">Beechnut</name>
    <dbReference type="NCBI Taxonomy" id="28930"/>
    <lineage>
        <taxon>Eukaryota</taxon>
        <taxon>Viridiplantae</taxon>
        <taxon>Streptophyta</taxon>
        <taxon>Embryophyta</taxon>
        <taxon>Tracheophyta</taxon>
        <taxon>Spermatophyta</taxon>
        <taxon>Magnoliopsida</taxon>
        <taxon>eudicotyledons</taxon>
        <taxon>Gunneridae</taxon>
        <taxon>Pentapetalae</taxon>
        <taxon>rosids</taxon>
        <taxon>fabids</taxon>
        <taxon>Fagales</taxon>
        <taxon>Fagaceae</taxon>
        <taxon>Fagus</taxon>
    </lineage>
</organism>
<evidence type="ECO:0000256" key="2">
    <source>
        <dbReference type="ARBA" id="ARBA00023136"/>
    </source>
</evidence>
<name>A0A2N9F7D9_FAGSY</name>
<accession>A0A2N9F7D9</accession>
<evidence type="ECO:0000313" key="3">
    <source>
        <dbReference type="EMBL" id="SPC83072.1"/>
    </source>
</evidence>